<dbReference type="Pfam" id="PF05721">
    <property type="entry name" value="PhyH"/>
    <property type="match status" value="1"/>
</dbReference>
<dbReference type="GO" id="GO:0016491">
    <property type="term" value="F:oxidoreductase activity"/>
    <property type="evidence" value="ECO:0007669"/>
    <property type="project" value="UniProtKB-ARBA"/>
</dbReference>
<dbReference type="Gene3D" id="2.60.120.620">
    <property type="entry name" value="q2cbj1_9rhob like domain"/>
    <property type="match status" value="1"/>
</dbReference>
<dbReference type="AlphaFoldDB" id="A0A381V214"/>
<protein>
    <recommendedName>
        <fullName evidence="2">Phytanoyl-CoA dioxygenase</fullName>
    </recommendedName>
</protein>
<evidence type="ECO:0000313" key="1">
    <source>
        <dbReference type="EMBL" id="SVA34392.1"/>
    </source>
</evidence>
<accession>A0A381V214</accession>
<dbReference type="PANTHER" id="PTHR20883">
    <property type="entry name" value="PHYTANOYL-COA DIOXYGENASE DOMAIN CONTAINING 1"/>
    <property type="match status" value="1"/>
</dbReference>
<dbReference type="SUPFAM" id="SSF51197">
    <property type="entry name" value="Clavaminate synthase-like"/>
    <property type="match status" value="1"/>
</dbReference>
<reference evidence="1" key="1">
    <citation type="submission" date="2018-05" db="EMBL/GenBank/DDBJ databases">
        <authorList>
            <person name="Lanie J.A."/>
            <person name="Ng W.-L."/>
            <person name="Kazmierczak K.M."/>
            <person name="Andrzejewski T.M."/>
            <person name="Davidsen T.M."/>
            <person name="Wayne K.J."/>
            <person name="Tettelin H."/>
            <person name="Glass J.I."/>
            <person name="Rusch D."/>
            <person name="Podicherti R."/>
            <person name="Tsui H.-C.T."/>
            <person name="Winkler M.E."/>
        </authorList>
    </citation>
    <scope>NUCLEOTIDE SEQUENCE</scope>
</reference>
<gene>
    <name evidence="1" type="ORF">METZ01_LOCUS87246</name>
</gene>
<dbReference type="GO" id="GO:0046872">
    <property type="term" value="F:metal ion binding"/>
    <property type="evidence" value="ECO:0007669"/>
    <property type="project" value="UniProtKB-ARBA"/>
</dbReference>
<sequence>MNIDPELFQGFYDAGVIQNWLDTDLLSRLDRPEEEPETDLQAEWKDDGLVVLPNFIPDFMLTRYANAWIKDNEERPGGWPFDVPYMYIPALLDMLSYGPLNETMEELVGEPMGTHLNLTGWRSTLRNWHQDGYLNPTHVFDHYVAVWIAIEDIHPDSGPFQFVRGSHRFPVINHEKMLHALGPDTEEDPMWPKRSEEILTPLFEQLIVDADLKVESFIANKGDVLIWHSRLMHRGSIPNNPDLERRGCIAHYSGIHHRPDMPPPLSRIGRNNNHQINGYYFPINQPYS</sequence>
<proteinExistence type="predicted"/>
<evidence type="ECO:0008006" key="2">
    <source>
        <dbReference type="Google" id="ProtNLM"/>
    </source>
</evidence>
<dbReference type="InterPro" id="IPR008775">
    <property type="entry name" value="Phytyl_CoA_dOase-like"/>
</dbReference>
<dbReference type="PANTHER" id="PTHR20883:SF48">
    <property type="entry name" value="ECTOINE DIOXYGENASE"/>
    <property type="match status" value="1"/>
</dbReference>
<organism evidence="1">
    <name type="scientific">marine metagenome</name>
    <dbReference type="NCBI Taxonomy" id="408172"/>
    <lineage>
        <taxon>unclassified sequences</taxon>
        <taxon>metagenomes</taxon>
        <taxon>ecological metagenomes</taxon>
    </lineage>
</organism>
<name>A0A381V214_9ZZZZ</name>
<dbReference type="EMBL" id="UINC01007641">
    <property type="protein sequence ID" value="SVA34392.1"/>
    <property type="molecule type" value="Genomic_DNA"/>
</dbReference>